<feature type="transmembrane region" description="Helical" evidence="5">
    <location>
        <begin position="291"/>
        <end position="309"/>
    </location>
</feature>
<keyword evidence="1 5" id="KW-1003">Cell membrane</keyword>
<feature type="transmembrane region" description="Helical" evidence="5">
    <location>
        <begin position="160"/>
        <end position="186"/>
    </location>
</feature>
<keyword evidence="2 5" id="KW-0812">Transmembrane</keyword>
<reference evidence="7" key="1">
    <citation type="submission" date="2010-12" db="EMBL/GenBank/DDBJ databases">
        <title>The genome sequence of Filifactor alocis strain ATCC 35896.</title>
        <authorList>
            <consortium name="The Broad Institute Genome Sequencing Platform"/>
            <person name="Ward D."/>
            <person name="Earl A."/>
            <person name="Feldgarden M."/>
            <person name="Young S.K."/>
            <person name="Gargeya S."/>
            <person name="Zeng Q."/>
            <person name="Alvarado L."/>
            <person name="Berlin A."/>
            <person name="Bochicchio J."/>
            <person name="Chapman S.B."/>
            <person name="Chen Z."/>
            <person name="Freedman E."/>
            <person name="Gellesch M."/>
            <person name="Goldberg J."/>
            <person name="Griggs A."/>
            <person name="Gujja S."/>
            <person name="Heilman E."/>
            <person name="Heiman D."/>
            <person name="Howarth C."/>
            <person name="Mehta T."/>
            <person name="Neiman D."/>
            <person name="Pearson M."/>
            <person name="Roberts A."/>
            <person name="Saif S."/>
            <person name="Shea T."/>
            <person name="Shenoy N."/>
            <person name="Sisk P."/>
            <person name="Stolte C."/>
            <person name="Sykes S."/>
            <person name="White J."/>
            <person name="Yandava C."/>
            <person name="Izard J."/>
            <person name="Blanton J.M."/>
            <person name="Baranova O.V."/>
            <person name="Tanner A.C."/>
            <person name="Dewhirst F.E."/>
            <person name="Haas B."/>
            <person name="Nusbaum C."/>
            <person name="Birren B."/>
        </authorList>
    </citation>
    <scope>NUCLEOTIDE SEQUENCE [LARGE SCALE GENOMIC DNA]</scope>
    <source>
        <strain evidence="7">ATCC 35896 / D40 B5</strain>
    </source>
</reference>
<evidence type="ECO:0000256" key="5">
    <source>
        <dbReference type="HAMAP-Rule" id="MF_01600"/>
    </source>
</evidence>
<evidence type="ECO:0000313" key="6">
    <source>
        <dbReference type="EMBL" id="EFE28005.1"/>
    </source>
</evidence>
<dbReference type="GO" id="GO:0005576">
    <property type="term" value="C:extracellular region"/>
    <property type="evidence" value="ECO:0007669"/>
    <property type="project" value="TreeGrafter"/>
</dbReference>
<dbReference type="RefSeq" id="WP_014263185.1">
    <property type="nucleotide sequence ID" value="NC_016630.1"/>
</dbReference>
<keyword evidence="3 5" id="KW-1133">Transmembrane helix</keyword>
<dbReference type="PANTHER" id="PTHR39344:SF1">
    <property type="entry name" value="UPF0182 PROTEIN SLL1060"/>
    <property type="match status" value="1"/>
</dbReference>
<name>D6GT20_FILAD</name>
<feature type="transmembrane region" description="Helical" evidence="5">
    <location>
        <begin position="55"/>
        <end position="77"/>
    </location>
</feature>
<feature type="transmembrane region" description="Helical" evidence="5">
    <location>
        <begin position="103"/>
        <end position="120"/>
    </location>
</feature>
<dbReference type="GO" id="GO:0005886">
    <property type="term" value="C:plasma membrane"/>
    <property type="evidence" value="ECO:0007669"/>
    <property type="project" value="UniProtKB-SubCell"/>
</dbReference>
<evidence type="ECO:0000256" key="4">
    <source>
        <dbReference type="ARBA" id="ARBA00023136"/>
    </source>
</evidence>
<comment type="subcellular location">
    <subcellularLocation>
        <location evidence="5">Cell membrane</location>
        <topology evidence="5">Multi-pass membrane protein</topology>
    </subcellularLocation>
</comment>
<keyword evidence="4 5" id="KW-0472">Membrane</keyword>
<accession>D6GT20</accession>
<feature type="transmembrane region" description="Helical" evidence="5">
    <location>
        <begin position="15"/>
        <end position="35"/>
    </location>
</feature>
<evidence type="ECO:0000256" key="1">
    <source>
        <dbReference type="ARBA" id="ARBA00022475"/>
    </source>
</evidence>
<dbReference type="PATRIC" id="fig|546269.5.peg.1748"/>
<dbReference type="OrthoDB" id="9763654at2"/>
<feature type="transmembrane region" description="Helical" evidence="5">
    <location>
        <begin position="224"/>
        <end position="245"/>
    </location>
</feature>
<evidence type="ECO:0000256" key="3">
    <source>
        <dbReference type="ARBA" id="ARBA00022989"/>
    </source>
</evidence>
<dbReference type="Pfam" id="PF03699">
    <property type="entry name" value="UPF0182"/>
    <property type="match status" value="1"/>
</dbReference>
<proteinExistence type="inferred from homology"/>
<dbReference type="AlphaFoldDB" id="D6GT20"/>
<keyword evidence="7" id="KW-1185">Reference proteome</keyword>
<evidence type="ECO:0000256" key="2">
    <source>
        <dbReference type="ARBA" id="ARBA00022692"/>
    </source>
</evidence>
<dbReference type="InterPro" id="IPR005372">
    <property type="entry name" value="UPF0182"/>
</dbReference>
<dbReference type="Proteomes" id="UP000007468">
    <property type="component" value="Chromosome"/>
</dbReference>
<comment type="similarity">
    <text evidence="5">Belongs to the UPF0182 family.</text>
</comment>
<dbReference type="STRING" id="546269.HMPREF0389_01257"/>
<evidence type="ECO:0000313" key="7">
    <source>
        <dbReference type="Proteomes" id="UP000007468"/>
    </source>
</evidence>
<dbReference type="KEGG" id="faa:HMPREF0389_01257"/>
<dbReference type="eggNOG" id="COG1615">
    <property type="taxonomic scope" value="Bacteria"/>
</dbReference>
<dbReference type="PANTHER" id="PTHR39344">
    <property type="entry name" value="UPF0182 PROTEIN SLL1060"/>
    <property type="match status" value="1"/>
</dbReference>
<dbReference type="EMBL" id="CP002390">
    <property type="protein sequence ID" value="EFE28005.1"/>
    <property type="molecule type" value="Genomic_DNA"/>
</dbReference>
<feature type="transmembrane region" description="Helical" evidence="5">
    <location>
        <begin position="265"/>
        <end position="284"/>
    </location>
</feature>
<organism evidence="6 7">
    <name type="scientific">Filifactor alocis (strain ATCC 35896 / CCUG 47790 / D40 B5)</name>
    <name type="common">Fusobacterium alocis</name>
    <dbReference type="NCBI Taxonomy" id="546269"/>
    <lineage>
        <taxon>Bacteria</taxon>
        <taxon>Bacillati</taxon>
        <taxon>Bacillota</taxon>
        <taxon>Clostridia</taxon>
        <taxon>Peptostreptococcales</taxon>
        <taxon>Filifactoraceae</taxon>
        <taxon>Filifactor</taxon>
    </lineage>
</organism>
<dbReference type="HAMAP" id="MF_01600">
    <property type="entry name" value="UPF0182"/>
    <property type="match status" value="1"/>
</dbReference>
<sequence>MAKKMRSIDFRKKKLWILIGIFFVLFLISTQLITFATDIVWFRQIGYLSTYLRGVFASLMIGVPTFFGVSLLVYLFFNKTYKDFLVHFNTLEEENQRKPVKRGIALVTFVLSFGFTRAVVSEGWMNMLKAIHGVSFGINDPIFQKDLGFYVFQLSFMNEILLALSSLVVLLFLTTIVFGFLLILYLSPTLLDRHEEEREGIRFIHPEKRLQNQVSTFFVKRLRFFGAMFFLLIAGRSLMLSYFLLYSQRGAVFGAGYTDVAINLWVYRIDAVLASVAGVVLLVRKKLSKKFVLSLIGITLVINLGSTFLETTVQNFVVAPNELSKEKPYIENAIKYTKLAYGLDKIETREFDLKNDMTAEGLSQNQETVMNISLNDYRPTNEAFNQLQGLRGYYRFSDVDIDRYVLDGNLTQVFLSVREMDKSKLEDKAQNWINTKLKYTHGYGLAMAPVNQLTPSGQPEMVMKNVPVQSNYPNLKLEKPQIYFGELAADYVIVNTKELEFDYPKGESNEMTQYQGNGGIPLNFVNRLLFAMRQRDFKILISENITSDSKILIYRDVLGRVKKIAPFLSYDSDIYPVAVNGRVMYLIDGYTVSENFPYSQPIVNRNGTEKMNYIRNSFKVVVDSYDGDVSFYLLDETDPIVKTYAKIFPDLFKPIDTMPEGVKEHLRYPQQLFDIQSEIYSTYHMNDSQVFYNREDQWSIPSEFYGGEESKMESIYSTYRIPGEKQAEFLLSIPYTPKAKQNLTGLLIARNDGEEYGKLILYRMPKDKIIIGPQQMEGKFSNNDKISKDLSLWNSRGSEVLRGHILTIPIDDSLLYIEPLYIRASGENAIPEVKRIIVGYKDQIVMEETLSKALEQIFAPDGKRIVAPTQTVPNTGENGTMSDKIQEAGIKYREAQEALRNGSLSVYQQKVDEIGALIEELEKQQALH</sequence>
<gene>
    <name evidence="6" type="ordered locus">HMPREF0389_01257</name>
</gene>
<protein>
    <recommendedName>
        <fullName evidence="5">UPF0182 protein HMPREF0389_01257</fullName>
    </recommendedName>
</protein>